<evidence type="ECO:0000313" key="2">
    <source>
        <dbReference type="Proteomes" id="UP000683925"/>
    </source>
</evidence>
<dbReference type="Proteomes" id="UP000683925">
    <property type="component" value="Unassembled WGS sequence"/>
</dbReference>
<organism evidence="1 2">
    <name type="scientific">Paramecium octaurelia</name>
    <dbReference type="NCBI Taxonomy" id="43137"/>
    <lineage>
        <taxon>Eukaryota</taxon>
        <taxon>Sar</taxon>
        <taxon>Alveolata</taxon>
        <taxon>Ciliophora</taxon>
        <taxon>Intramacronucleata</taxon>
        <taxon>Oligohymenophorea</taxon>
        <taxon>Peniculida</taxon>
        <taxon>Parameciidae</taxon>
        <taxon>Paramecium</taxon>
    </lineage>
</organism>
<dbReference type="AlphaFoldDB" id="A0A8S1XF43"/>
<sequence length="47" mass="5983">MRQQFENKDYYTFIVLYKKIICMIRNSQLEIWEIPRSLIEKESQRWN</sequence>
<accession>A0A8S1XF43</accession>
<proteinExistence type="predicted"/>
<evidence type="ECO:0000313" key="1">
    <source>
        <dbReference type="EMBL" id="CAD8199876.1"/>
    </source>
</evidence>
<keyword evidence="2" id="KW-1185">Reference proteome</keyword>
<dbReference type="EMBL" id="CAJJDP010000120">
    <property type="protein sequence ID" value="CAD8199876.1"/>
    <property type="molecule type" value="Genomic_DNA"/>
</dbReference>
<gene>
    <name evidence="1" type="ORF">POCTA_138.1.T1200166</name>
</gene>
<protein>
    <submittedName>
        <fullName evidence="1">Uncharacterized protein</fullName>
    </submittedName>
</protein>
<reference evidence="1" key="1">
    <citation type="submission" date="2021-01" db="EMBL/GenBank/DDBJ databases">
        <authorList>
            <consortium name="Genoscope - CEA"/>
            <person name="William W."/>
        </authorList>
    </citation>
    <scope>NUCLEOTIDE SEQUENCE</scope>
</reference>
<comment type="caution">
    <text evidence="1">The sequence shown here is derived from an EMBL/GenBank/DDBJ whole genome shotgun (WGS) entry which is preliminary data.</text>
</comment>
<name>A0A8S1XF43_PAROT</name>